<protein>
    <recommendedName>
        <fullName evidence="4">MORN repeat protein</fullName>
    </recommendedName>
</protein>
<evidence type="ECO:0000313" key="2">
    <source>
        <dbReference type="EMBL" id="QDE69860.1"/>
    </source>
</evidence>
<accession>A0AAE6G2M4</accession>
<dbReference type="Gene3D" id="2.20.110.10">
    <property type="entry name" value="Histone H3 K4-specific methyltransferase SET7/9 N-terminal domain"/>
    <property type="match status" value="1"/>
</dbReference>
<dbReference type="Pfam" id="PF07661">
    <property type="entry name" value="MORN_2"/>
    <property type="match status" value="3"/>
</dbReference>
<dbReference type="RefSeq" id="WP_140799329.1">
    <property type="nucleotide sequence ID" value="NZ_CP017173.1"/>
</dbReference>
<proteinExistence type="predicted"/>
<dbReference type="SUPFAM" id="SSF82185">
    <property type="entry name" value="Histone H3 K4-specific methyltransferase SET7/9 N-terminal domain"/>
    <property type="match status" value="1"/>
</dbReference>
<dbReference type="EMBL" id="CP017174">
    <property type="protein sequence ID" value="QDE69860.1"/>
    <property type="molecule type" value="Genomic_DNA"/>
</dbReference>
<evidence type="ECO:0000313" key="3">
    <source>
        <dbReference type="Proteomes" id="UP000320179"/>
    </source>
</evidence>
<dbReference type="Proteomes" id="UP000320179">
    <property type="component" value="Chromosome"/>
</dbReference>
<evidence type="ECO:0000256" key="1">
    <source>
        <dbReference type="SAM" id="SignalP"/>
    </source>
</evidence>
<reference evidence="2 3" key="1">
    <citation type="journal article" date="2019" name="Science">
        <title>Social genes are selection hotspots in kin groups of a soil microbe.</title>
        <authorList>
            <person name="Wielgoss S."/>
            <person name="Wolfensberger R."/>
            <person name="Sun L."/>
            <person name="Fiegna F."/>
            <person name="Velicer G.J."/>
        </authorList>
    </citation>
    <scope>NUCLEOTIDE SEQUENCE [LARGE SCALE GENOMIC DNA]</scope>
    <source>
        <strain evidence="2 3">MC3.5.9c15</strain>
    </source>
</reference>
<keyword evidence="1" id="KW-0732">Signal</keyword>
<feature type="signal peptide" evidence="1">
    <location>
        <begin position="1"/>
        <end position="23"/>
    </location>
</feature>
<gene>
    <name evidence="2" type="ORF">BHS09_24370</name>
</gene>
<sequence length="160" mass="17054">MLSLKTIRTLTLGLTLAAPVAMAGDKAATSGCPAGTHQVGSKAEGLSCIKSNDPRGAQIAHGAYVEYHPNGQKAAEGQFADGLKVGTWTFYDATGKVRGTADFKDGGWHGKRVMYFPNGKPQLVEEYKNGRKHGVVTEMADDGRVVSQVQYDNNRVVSAQ</sequence>
<feature type="chain" id="PRO_5042227680" description="MORN repeat protein" evidence="1">
    <location>
        <begin position="24"/>
        <end position="160"/>
    </location>
</feature>
<dbReference type="AlphaFoldDB" id="A0AAE6G2M4"/>
<name>A0AAE6G2M4_MYXXA</name>
<organism evidence="2 3">
    <name type="scientific">Myxococcus xanthus</name>
    <dbReference type="NCBI Taxonomy" id="34"/>
    <lineage>
        <taxon>Bacteria</taxon>
        <taxon>Pseudomonadati</taxon>
        <taxon>Myxococcota</taxon>
        <taxon>Myxococcia</taxon>
        <taxon>Myxococcales</taxon>
        <taxon>Cystobacterineae</taxon>
        <taxon>Myxococcaceae</taxon>
        <taxon>Myxococcus</taxon>
    </lineage>
</organism>
<dbReference type="InterPro" id="IPR011652">
    <property type="entry name" value="MORN_2"/>
</dbReference>
<evidence type="ECO:0008006" key="4">
    <source>
        <dbReference type="Google" id="ProtNLM"/>
    </source>
</evidence>